<evidence type="ECO:0000256" key="8">
    <source>
        <dbReference type="ARBA" id="ARBA00023136"/>
    </source>
</evidence>
<comment type="function">
    <text evidence="9">Part of the high-affinity ATP-driven potassium transport (or Kdp) system, which catalyzes the hydrolysis of ATP coupled with the electrogenic transport of potassium into the cytoplasm. This subunit binds the extracellular potassium ions and delivers the ions to the membrane domain of KdpB through an intramembrane tunnel.</text>
</comment>
<feature type="transmembrane region" description="Helical" evidence="9">
    <location>
        <begin position="265"/>
        <end position="286"/>
    </location>
</feature>
<dbReference type="NCBIfam" id="TIGR00680">
    <property type="entry name" value="kdpA"/>
    <property type="match status" value="1"/>
</dbReference>
<feature type="transmembrane region" description="Helical" evidence="9">
    <location>
        <begin position="293"/>
        <end position="313"/>
    </location>
</feature>
<dbReference type="Pfam" id="PF03814">
    <property type="entry name" value="KdpA"/>
    <property type="match status" value="1"/>
</dbReference>
<feature type="transmembrane region" description="Helical" evidence="9">
    <location>
        <begin position="545"/>
        <end position="567"/>
    </location>
</feature>
<gene>
    <name evidence="9" type="primary">kdpA</name>
    <name evidence="10" type="ORF">SAMN05421753_12633</name>
</gene>
<dbReference type="RefSeq" id="WP_092056967.1">
    <property type="nucleotide sequence ID" value="NZ_FOQD01000026.1"/>
</dbReference>
<feature type="transmembrane region" description="Helical" evidence="9">
    <location>
        <begin position="438"/>
        <end position="459"/>
    </location>
</feature>
<dbReference type="InterPro" id="IPR004623">
    <property type="entry name" value="KdpA"/>
</dbReference>
<proteinExistence type="inferred from homology"/>
<dbReference type="STRING" id="1576369.SAMN05421753_12633"/>
<dbReference type="GO" id="GO:0030955">
    <property type="term" value="F:potassium ion binding"/>
    <property type="evidence" value="ECO:0007669"/>
    <property type="project" value="UniProtKB-UniRule"/>
</dbReference>
<evidence type="ECO:0000256" key="4">
    <source>
        <dbReference type="ARBA" id="ARBA00022692"/>
    </source>
</evidence>
<evidence type="ECO:0000256" key="2">
    <source>
        <dbReference type="ARBA" id="ARBA00022475"/>
    </source>
</evidence>
<accession>A0A1I3SXV5</accession>
<comment type="subcellular location">
    <subcellularLocation>
        <location evidence="9">Cell membrane</location>
        <topology evidence="9">Multi-pass membrane protein</topology>
    </subcellularLocation>
</comment>
<evidence type="ECO:0000256" key="3">
    <source>
        <dbReference type="ARBA" id="ARBA00022538"/>
    </source>
</evidence>
<organism evidence="10 11">
    <name type="scientific">Planctomicrobium piriforme</name>
    <dbReference type="NCBI Taxonomy" id="1576369"/>
    <lineage>
        <taxon>Bacteria</taxon>
        <taxon>Pseudomonadati</taxon>
        <taxon>Planctomycetota</taxon>
        <taxon>Planctomycetia</taxon>
        <taxon>Planctomycetales</taxon>
        <taxon>Planctomycetaceae</taxon>
        <taxon>Planctomicrobium</taxon>
    </lineage>
</organism>
<dbReference type="GO" id="GO:0005886">
    <property type="term" value="C:plasma membrane"/>
    <property type="evidence" value="ECO:0007669"/>
    <property type="project" value="UniProtKB-SubCell"/>
</dbReference>
<keyword evidence="4 9" id="KW-0812">Transmembrane</keyword>
<dbReference type="HAMAP" id="MF_00275">
    <property type="entry name" value="KdpA"/>
    <property type="match status" value="1"/>
</dbReference>
<protein>
    <recommendedName>
        <fullName evidence="9">Potassium-transporting ATPase potassium-binding subunit</fullName>
    </recommendedName>
    <alternativeName>
        <fullName evidence="9">ATP phosphohydrolase [potassium-transporting] A chain</fullName>
    </alternativeName>
    <alternativeName>
        <fullName evidence="9">Potassium-binding and translocating subunit A</fullName>
    </alternativeName>
    <alternativeName>
        <fullName evidence="9">Potassium-translocating ATPase A chain</fullName>
    </alternativeName>
</protein>
<dbReference type="Proteomes" id="UP000199518">
    <property type="component" value="Unassembled WGS sequence"/>
</dbReference>
<dbReference type="PANTHER" id="PTHR30607">
    <property type="entry name" value="POTASSIUM-TRANSPORTING ATPASE A CHAIN"/>
    <property type="match status" value="1"/>
</dbReference>
<feature type="transmembrane region" description="Helical" evidence="9">
    <location>
        <begin position="180"/>
        <end position="198"/>
    </location>
</feature>
<evidence type="ECO:0000256" key="9">
    <source>
        <dbReference type="HAMAP-Rule" id="MF_00275"/>
    </source>
</evidence>
<dbReference type="OrthoDB" id="9763796at2"/>
<feature type="transmembrane region" description="Helical" evidence="9">
    <location>
        <begin position="141"/>
        <end position="159"/>
    </location>
</feature>
<keyword evidence="2 9" id="KW-1003">Cell membrane</keyword>
<reference evidence="11" key="1">
    <citation type="submission" date="2016-10" db="EMBL/GenBank/DDBJ databases">
        <authorList>
            <person name="Varghese N."/>
            <person name="Submissions S."/>
        </authorList>
    </citation>
    <scope>NUCLEOTIDE SEQUENCE [LARGE SCALE GENOMIC DNA]</scope>
    <source>
        <strain evidence="11">DSM 26348</strain>
    </source>
</reference>
<dbReference type="PANTHER" id="PTHR30607:SF2">
    <property type="entry name" value="POTASSIUM-TRANSPORTING ATPASE POTASSIUM-BINDING SUBUNIT"/>
    <property type="match status" value="1"/>
</dbReference>
<keyword evidence="8 9" id="KW-0472">Membrane</keyword>
<feature type="transmembrane region" description="Helical" evidence="9">
    <location>
        <begin position="390"/>
        <end position="417"/>
    </location>
</feature>
<keyword evidence="7 9" id="KW-0406">Ion transport</keyword>
<evidence type="ECO:0000313" key="10">
    <source>
        <dbReference type="EMBL" id="SFJ63704.1"/>
    </source>
</evidence>
<evidence type="ECO:0000256" key="1">
    <source>
        <dbReference type="ARBA" id="ARBA00022448"/>
    </source>
</evidence>
<keyword evidence="5 9" id="KW-0630">Potassium</keyword>
<comment type="subunit">
    <text evidence="9">The system is composed of three essential subunits: KdpA, KdpB and KdpC.</text>
</comment>
<feature type="transmembrane region" description="Helical" evidence="9">
    <location>
        <begin position="6"/>
        <end position="26"/>
    </location>
</feature>
<dbReference type="PIRSF" id="PIRSF001294">
    <property type="entry name" value="K_ATPaseA"/>
    <property type="match status" value="1"/>
</dbReference>
<evidence type="ECO:0000256" key="6">
    <source>
        <dbReference type="ARBA" id="ARBA00022989"/>
    </source>
</evidence>
<keyword evidence="3 9" id="KW-0633">Potassium transport</keyword>
<evidence type="ECO:0000313" key="11">
    <source>
        <dbReference type="Proteomes" id="UP000199518"/>
    </source>
</evidence>
<evidence type="ECO:0000256" key="7">
    <source>
        <dbReference type="ARBA" id="ARBA00023065"/>
    </source>
</evidence>
<dbReference type="GO" id="GO:0008556">
    <property type="term" value="F:P-type potassium transmembrane transporter activity"/>
    <property type="evidence" value="ECO:0007669"/>
    <property type="project" value="InterPro"/>
</dbReference>
<keyword evidence="11" id="KW-1185">Reference proteome</keyword>
<keyword evidence="6 9" id="KW-1133">Transmembrane helix</keyword>
<dbReference type="AlphaFoldDB" id="A0A1I3SXV5"/>
<sequence length="580" mass="60626">MTSNTLLQLAIYFAVLLACAKPLGLYMARVYSGTSKGAGKVFGPIERLICRLCGIDQKEMTWQHYAGAAVSFTFVSFLAVYALQRLQGMLPFNPQAFPAVTPDSSFNTAVSFATNTNWQGYGGETTMSYLTQMLALTVQNFVSAAVGMAVLVAVIRGFARRNADTIGNFWVDLVRGTISILLPLSLVWAVVLVSQGVVQTFSPSVEAQLVEPLVAADGTPVTTQQIAVGPAASQVAIKQLGTNGGGFFNVNSAHPLENPTPLSNFLEVLAILLLPAALCCTFGEMVGDRRQGWALLAAMLVIFVPLVGVTVFAEQQGLPALQPLGVDQQASALQPGGNMEGKETRFGIGNSALWAVATTAASNGSVNAMHDSFTPIGGLVPMWLMQLGEVIFGGVGSGLYGMLAFAIVAVFLSGLMVGRTPEYLGKKIGAYEMKMASLVILLPCAMVLIGTACAVMTTVGRATIYNPGPHGFSEVLYALSSTANNNGSAFAGLGANIPFYNGLLGLAMLVGRLCVMLPMLAIAGSLAAKKLVPPGPGTLPTHSPLFVMVLSAVVIVVGALTFFPALALGPIVEQLLQHAA</sequence>
<comment type="similarity">
    <text evidence="9">Belongs to the KdpA family.</text>
</comment>
<feature type="transmembrane region" description="Helical" evidence="9">
    <location>
        <begin position="65"/>
        <end position="83"/>
    </location>
</feature>
<evidence type="ECO:0000256" key="5">
    <source>
        <dbReference type="ARBA" id="ARBA00022958"/>
    </source>
</evidence>
<feature type="transmembrane region" description="Helical" evidence="9">
    <location>
        <begin position="503"/>
        <end position="524"/>
    </location>
</feature>
<dbReference type="EMBL" id="FOQD01000026">
    <property type="protein sequence ID" value="SFJ63704.1"/>
    <property type="molecule type" value="Genomic_DNA"/>
</dbReference>
<keyword evidence="1 9" id="KW-0813">Transport</keyword>
<name>A0A1I3SXV5_9PLAN</name>